<dbReference type="OrthoDB" id="2617048at2"/>
<keyword evidence="2" id="KW-0560">Oxidoreductase</keyword>
<keyword evidence="3" id="KW-1185">Reference proteome</keyword>
<protein>
    <submittedName>
        <fullName evidence="2">Antibiotic biosynthesis monooxygenase</fullName>
    </submittedName>
</protein>
<feature type="domain" description="ABM" evidence="1">
    <location>
        <begin position="2"/>
        <end position="93"/>
    </location>
</feature>
<accession>A0A385YUU7</accession>
<dbReference type="InterPro" id="IPR050404">
    <property type="entry name" value="Heme-degrading_MO"/>
</dbReference>
<keyword evidence="2" id="KW-0503">Monooxygenase</keyword>
<evidence type="ECO:0000259" key="1">
    <source>
        <dbReference type="PROSITE" id="PS51725"/>
    </source>
</evidence>
<evidence type="ECO:0000313" key="3">
    <source>
        <dbReference type="Proteomes" id="UP000265725"/>
    </source>
</evidence>
<proteinExistence type="predicted"/>
<dbReference type="AlphaFoldDB" id="A0A385YUU7"/>
<dbReference type="GO" id="GO:0004497">
    <property type="term" value="F:monooxygenase activity"/>
    <property type="evidence" value="ECO:0007669"/>
    <property type="project" value="UniProtKB-KW"/>
</dbReference>
<dbReference type="EMBL" id="CP032418">
    <property type="protein sequence ID" value="AYC30665.1"/>
    <property type="molecule type" value="Genomic_DNA"/>
</dbReference>
<dbReference type="Pfam" id="PF03992">
    <property type="entry name" value="ABM"/>
    <property type="match status" value="1"/>
</dbReference>
<dbReference type="Gene3D" id="3.30.70.100">
    <property type="match status" value="1"/>
</dbReference>
<reference evidence="3" key="1">
    <citation type="submission" date="2018-09" db="EMBL/GenBank/DDBJ databases">
        <authorList>
            <person name="Zhu H."/>
        </authorList>
    </citation>
    <scope>NUCLEOTIDE SEQUENCE [LARGE SCALE GENOMIC DNA]</scope>
    <source>
        <strain evidence="3">K2R23-3</strain>
    </source>
</reference>
<dbReference type="Proteomes" id="UP000265725">
    <property type="component" value="Chromosome"/>
</dbReference>
<dbReference type="RefSeq" id="WP_119884378.1">
    <property type="nucleotide sequence ID" value="NZ_CP032418.1"/>
</dbReference>
<dbReference type="SUPFAM" id="SSF54909">
    <property type="entry name" value="Dimeric alpha+beta barrel"/>
    <property type="match status" value="1"/>
</dbReference>
<dbReference type="InterPro" id="IPR007138">
    <property type="entry name" value="ABM_dom"/>
</dbReference>
<dbReference type="PROSITE" id="PS51725">
    <property type="entry name" value="ABM"/>
    <property type="match status" value="1"/>
</dbReference>
<dbReference type="InterPro" id="IPR011008">
    <property type="entry name" value="Dimeric_a/b-barrel"/>
</dbReference>
<evidence type="ECO:0000313" key="2">
    <source>
        <dbReference type="EMBL" id="AYC30665.1"/>
    </source>
</evidence>
<gene>
    <name evidence="2" type="ORF">D3873_12840</name>
</gene>
<dbReference type="KEGG" id="paek:D3873_12840"/>
<sequence>MYIVQSLVKVPVEKAEEVIGIYQNRSKLVDAYEGFKSFHLWQNEKRPEELTVHMEWESKETYLKWATSEAFKKVHDLEKNYPDQELAAITPKVTKFKVVAT</sequence>
<organism evidence="2 3">
    <name type="scientific">Paenisporosarcina cavernae</name>
    <dbReference type="NCBI Taxonomy" id="2320858"/>
    <lineage>
        <taxon>Bacteria</taxon>
        <taxon>Bacillati</taxon>
        <taxon>Bacillota</taxon>
        <taxon>Bacilli</taxon>
        <taxon>Bacillales</taxon>
        <taxon>Caryophanaceae</taxon>
        <taxon>Paenisporosarcina</taxon>
    </lineage>
</organism>
<dbReference type="PANTHER" id="PTHR34474">
    <property type="entry name" value="SIGNAL TRANSDUCTION PROTEIN TRAP"/>
    <property type="match status" value="1"/>
</dbReference>
<name>A0A385YUU7_9BACL</name>
<dbReference type="PANTHER" id="PTHR34474:SF4">
    <property type="entry name" value="HEME OXYGENASE (STAPHYLOBILIN-PRODUCING) 1"/>
    <property type="match status" value="1"/>
</dbReference>